<reference evidence="1" key="1">
    <citation type="journal article" date="2015" name="Genome Biol. Evol.">
        <title>Organellar Genomes of White Spruce (Picea glauca): Assembly and Annotation.</title>
        <authorList>
            <person name="Jackman S.D."/>
            <person name="Warren R.L."/>
            <person name="Gibb E.A."/>
            <person name="Vandervalk B.P."/>
            <person name="Mohamadi H."/>
            <person name="Chu J."/>
            <person name="Raymond A."/>
            <person name="Pleasance S."/>
            <person name="Coope R."/>
            <person name="Wildung M.R."/>
            <person name="Ritland C.E."/>
            <person name="Bousquet J."/>
            <person name="Jones S.J."/>
            <person name="Bohlmann J."/>
            <person name="Birol I."/>
        </authorList>
    </citation>
    <scope>NUCLEOTIDE SEQUENCE [LARGE SCALE GENOMIC DNA]</scope>
    <source>
        <tissue evidence="1">Flushing bud</tissue>
    </source>
</reference>
<evidence type="ECO:0000313" key="1">
    <source>
        <dbReference type="EMBL" id="KUM45566.1"/>
    </source>
</evidence>
<evidence type="ECO:0000313" key="2">
    <source>
        <dbReference type="EMBL" id="KUM45571.1"/>
    </source>
</evidence>
<gene>
    <name evidence="3" type="ORF">ABT39_MTgene1466</name>
    <name evidence="1" type="ORF">ABT39_MTgene2401</name>
    <name evidence="2" type="ORF">ABT39_MTgene2406</name>
    <name evidence="4" type="ORF">ABT39_MTgene5638</name>
</gene>
<sequence length="44" mass="5119">MAVDDGQVLRRNQNDLVDLVFDILLLRMKISEVEDEMRSASRAR</sequence>
<evidence type="ECO:0000313" key="3">
    <source>
        <dbReference type="EMBL" id="KUM46367.1"/>
    </source>
</evidence>
<accession>A0A101LUH1</accession>
<organism evidence="1">
    <name type="scientific">Picea glauca</name>
    <name type="common">White spruce</name>
    <name type="synonym">Pinus glauca</name>
    <dbReference type="NCBI Taxonomy" id="3330"/>
    <lineage>
        <taxon>Eukaryota</taxon>
        <taxon>Viridiplantae</taxon>
        <taxon>Streptophyta</taxon>
        <taxon>Embryophyta</taxon>
        <taxon>Tracheophyta</taxon>
        <taxon>Spermatophyta</taxon>
        <taxon>Pinopsida</taxon>
        <taxon>Pinidae</taxon>
        <taxon>Conifers I</taxon>
        <taxon>Pinales</taxon>
        <taxon>Pinaceae</taxon>
        <taxon>Picea</taxon>
    </lineage>
</organism>
<dbReference type="EMBL" id="LKAM01000011">
    <property type="protein sequence ID" value="KUM46367.1"/>
    <property type="molecule type" value="Genomic_DNA"/>
</dbReference>
<dbReference type="AlphaFoldDB" id="A0A101LUH1"/>
<proteinExistence type="predicted"/>
<name>A0A101LUH1_PICGL</name>
<protein>
    <submittedName>
        <fullName evidence="1">Uncharacterized protein</fullName>
    </submittedName>
</protein>
<dbReference type="EMBL" id="LKAM01000017">
    <property type="protein sequence ID" value="KUM45566.1"/>
    <property type="molecule type" value="Genomic_DNA"/>
</dbReference>
<dbReference type="EMBL" id="LKAM01000017">
    <property type="protein sequence ID" value="KUM45571.1"/>
    <property type="molecule type" value="Genomic_DNA"/>
</dbReference>
<evidence type="ECO:0000313" key="4">
    <source>
        <dbReference type="EMBL" id="KUM47452.1"/>
    </source>
</evidence>
<dbReference type="EMBL" id="LKAM01000007">
    <property type="protein sequence ID" value="KUM47452.1"/>
    <property type="molecule type" value="Genomic_DNA"/>
</dbReference>
<keyword evidence="1" id="KW-0496">Mitochondrion</keyword>
<comment type="caution">
    <text evidence="1">The sequence shown here is derived from an EMBL/GenBank/DDBJ whole genome shotgun (WGS) entry which is preliminary data.</text>
</comment>
<geneLocation type="mitochondrion" evidence="1"/>